<feature type="coiled-coil region" evidence="1">
    <location>
        <begin position="39"/>
        <end position="66"/>
    </location>
</feature>
<keyword evidence="1" id="KW-0175">Coiled coil</keyword>
<dbReference type="KEGG" id="vg:5141283"/>
<protein>
    <submittedName>
        <fullName evidence="2">ORF50</fullName>
    </submittedName>
</protein>
<reference evidence="3" key="1">
    <citation type="journal article" date="1999" name="J. Cancer Res. Clin. Oncol.">
        <title>Genomic studies of the Lucke tumor herpesvirus (RaHV-1).</title>
        <authorList>
            <person name="Davison A.J."/>
            <person name="Sauerbier W."/>
            <person name="Dolan A."/>
            <person name="Addison C."/>
            <person name="McKinnell R.G."/>
        </authorList>
    </citation>
    <scope>NUCLEOTIDE SEQUENCE [LARGE SCALE GENOMIC DNA]</scope>
    <source>
        <strain evidence="3">McKinnell</strain>
    </source>
</reference>
<reference evidence="2 3" key="2">
    <citation type="journal article" date="2006" name="J. Gen. Virol.">
        <title>Genome sequences of two frog herpesviruses.</title>
        <authorList>
            <person name="Davison A.J."/>
            <person name="Cunningham C."/>
            <person name="Sauerbier W."/>
            <person name="McKinnell R.G."/>
        </authorList>
    </citation>
    <scope>NUCLEOTIDE SEQUENCE [LARGE SCALE GENOMIC DNA]</scope>
    <source>
        <strain evidence="2 3">McKinnell</strain>
    </source>
</reference>
<sequence length="197" mass="22816">MSENGAMTITLWQEMWKRFCEKRYETTATAYSVHYHARIQRRERRRLVLENNMQNAEAELELLRSKHGDVGHESDAQDSWAGDRNRLLHHNWNIIYGPTGSAWFMVICEGYAFLPLDLFPESGGRRYAVRAEGDTWKFVSEAPNIHRSAADYTKAFRTLKREAVELAPYRSAEAFATRLCNAIRGLEMLTTSVLNRV</sequence>
<accession>Q14VQ8</accession>
<dbReference type="GeneID" id="5141283"/>
<dbReference type="Proteomes" id="UP000011238">
    <property type="component" value="Segment"/>
</dbReference>
<proteinExistence type="predicted"/>
<evidence type="ECO:0000313" key="2">
    <source>
        <dbReference type="EMBL" id="ABG25795.1"/>
    </source>
</evidence>
<evidence type="ECO:0000256" key="1">
    <source>
        <dbReference type="SAM" id="Coils"/>
    </source>
</evidence>
<keyword evidence="3" id="KW-1185">Reference proteome</keyword>
<dbReference type="EMBL" id="DQ665917">
    <property type="protein sequence ID" value="ABG25795.1"/>
    <property type="molecule type" value="Genomic_DNA"/>
</dbReference>
<dbReference type="RefSeq" id="YP_656705.1">
    <property type="nucleotide sequence ID" value="NC_008211.1"/>
</dbReference>
<name>Q14VQ8_9VIRU</name>
<organism evidence="3">
    <name type="scientific">Ranid herpesvirus 1</name>
    <name type="common">Lucke tumor herpesvirus</name>
    <dbReference type="NCBI Taxonomy" id="85655"/>
    <lineage>
        <taxon>Viruses</taxon>
        <taxon>Duplodnaviria</taxon>
        <taxon>Heunggongvirae</taxon>
        <taxon>Peploviricota</taxon>
        <taxon>Herviviricetes</taxon>
        <taxon>Herpesvirales</taxon>
        <taxon>Alloherpesviridae</taxon>
        <taxon>Batravirus</taxon>
        <taxon>Batravirus ranidallo1</taxon>
    </lineage>
</organism>
<evidence type="ECO:0000313" key="3">
    <source>
        <dbReference type="Proteomes" id="UP000011238"/>
    </source>
</evidence>